<dbReference type="Pfam" id="PF13391">
    <property type="entry name" value="HNH_2"/>
    <property type="match status" value="1"/>
</dbReference>
<feature type="domain" description="HNH nuclease" evidence="2">
    <location>
        <begin position="173"/>
        <end position="238"/>
    </location>
</feature>
<evidence type="ECO:0000256" key="1">
    <source>
        <dbReference type="SAM" id="MobiDB-lite"/>
    </source>
</evidence>
<sequence length="407" mass="45321">MAPLPPLAPPSAAHAPAPRPRVVRFRHPAYPNSTPDLLVLMAADGGDNNGGLDFDVALTSCCIITNTPWDDGYLALKATAPASVGAAGVERVTEFQRVERPHDGLLRGTDYFFCVDGREPSSDKYPVVPSLQHWRFPHGDLPPTWTALQLSDHTAQLPTVKGLAAARARDVTCRISAYMDAVEIAHLVPAAERLWFVSNGMQRYCWRPLEASAINDENNLIVLRRDIHYLFDSRRFTLIPKRFITDPVGSLQLVSHVLIPSGSPELVGLYHNRSPQSIRGISLECLFARFAWSLFTDEHVPFFGSGLKYAVRLWSEEKNEAEIQTLRGHDIGSRTQVFDSTTRSQSRSISPRKRPRPTQGNDSLANGGGGYWSDDEEEMEDAMKEKDYCDAQDQPPRGRTMKRSGWG</sequence>
<evidence type="ECO:0000313" key="4">
    <source>
        <dbReference type="Proteomes" id="UP001303889"/>
    </source>
</evidence>
<reference evidence="3" key="1">
    <citation type="journal article" date="2023" name="Mol. Phylogenet. Evol.">
        <title>Genome-scale phylogeny and comparative genomics of the fungal order Sordariales.</title>
        <authorList>
            <person name="Hensen N."/>
            <person name="Bonometti L."/>
            <person name="Westerberg I."/>
            <person name="Brannstrom I.O."/>
            <person name="Guillou S."/>
            <person name="Cros-Aarteil S."/>
            <person name="Calhoun S."/>
            <person name="Haridas S."/>
            <person name="Kuo A."/>
            <person name="Mondo S."/>
            <person name="Pangilinan J."/>
            <person name="Riley R."/>
            <person name="LaButti K."/>
            <person name="Andreopoulos B."/>
            <person name="Lipzen A."/>
            <person name="Chen C."/>
            <person name="Yan M."/>
            <person name="Daum C."/>
            <person name="Ng V."/>
            <person name="Clum A."/>
            <person name="Steindorff A."/>
            <person name="Ohm R.A."/>
            <person name="Martin F."/>
            <person name="Silar P."/>
            <person name="Natvig D.O."/>
            <person name="Lalanne C."/>
            <person name="Gautier V."/>
            <person name="Ament-Velasquez S.L."/>
            <person name="Kruys A."/>
            <person name="Hutchinson M.I."/>
            <person name="Powell A.J."/>
            <person name="Barry K."/>
            <person name="Miller A.N."/>
            <person name="Grigoriev I.V."/>
            <person name="Debuchy R."/>
            <person name="Gladieux P."/>
            <person name="Hiltunen Thoren M."/>
            <person name="Johannesson H."/>
        </authorList>
    </citation>
    <scope>NUCLEOTIDE SEQUENCE</scope>
    <source>
        <strain evidence="3">CBS 103.79</strain>
    </source>
</reference>
<evidence type="ECO:0000313" key="3">
    <source>
        <dbReference type="EMBL" id="KAK3904798.1"/>
    </source>
</evidence>
<protein>
    <recommendedName>
        <fullName evidence="2">HNH nuclease domain-containing protein</fullName>
    </recommendedName>
</protein>
<dbReference type="Proteomes" id="UP001303889">
    <property type="component" value="Unassembled WGS sequence"/>
</dbReference>
<dbReference type="AlphaFoldDB" id="A0AAN6MQV7"/>
<dbReference type="EMBL" id="MU855383">
    <property type="protein sequence ID" value="KAK3904798.1"/>
    <property type="molecule type" value="Genomic_DNA"/>
</dbReference>
<name>A0AAN6MQV7_9PEZI</name>
<evidence type="ECO:0000259" key="2">
    <source>
        <dbReference type="Pfam" id="PF13391"/>
    </source>
</evidence>
<gene>
    <name evidence="3" type="ORF">C8A05DRAFT_13369</name>
</gene>
<organism evidence="3 4">
    <name type="scientific">Staphylotrichum tortipilum</name>
    <dbReference type="NCBI Taxonomy" id="2831512"/>
    <lineage>
        <taxon>Eukaryota</taxon>
        <taxon>Fungi</taxon>
        <taxon>Dikarya</taxon>
        <taxon>Ascomycota</taxon>
        <taxon>Pezizomycotina</taxon>
        <taxon>Sordariomycetes</taxon>
        <taxon>Sordariomycetidae</taxon>
        <taxon>Sordariales</taxon>
        <taxon>Chaetomiaceae</taxon>
        <taxon>Staphylotrichum</taxon>
    </lineage>
</organism>
<dbReference type="InterPro" id="IPR003615">
    <property type="entry name" value="HNH_nuc"/>
</dbReference>
<feature type="compositionally biased region" description="Polar residues" evidence="1">
    <location>
        <begin position="333"/>
        <end position="342"/>
    </location>
</feature>
<feature type="region of interest" description="Disordered" evidence="1">
    <location>
        <begin position="1"/>
        <end position="20"/>
    </location>
</feature>
<keyword evidence="4" id="KW-1185">Reference proteome</keyword>
<accession>A0AAN6MQV7</accession>
<feature type="region of interest" description="Disordered" evidence="1">
    <location>
        <begin position="328"/>
        <end position="407"/>
    </location>
</feature>
<proteinExistence type="predicted"/>
<comment type="caution">
    <text evidence="3">The sequence shown here is derived from an EMBL/GenBank/DDBJ whole genome shotgun (WGS) entry which is preliminary data.</text>
</comment>
<reference evidence="3" key="2">
    <citation type="submission" date="2023-05" db="EMBL/GenBank/DDBJ databases">
        <authorList>
            <consortium name="Lawrence Berkeley National Laboratory"/>
            <person name="Steindorff A."/>
            <person name="Hensen N."/>
            <person name="Bonometti L."/>
            <person name="Westerberg I."/>
            <person name="Brannstrom I.O."/>
            <person name="Guillou S."/>
            <person name="Cros-Aarteil S."/>
            <person name="Calhoun S."/>
            <person name="Haridas S."/>
            <person name="Kuo A."/>
            <person name="Mondo S."/>
            <person name="Pangilinan J."/>
            <person name="Riley R."/>
            <person name="Labutti K."/>
            <person name="Andreopoulos B."/>
            <person name="Lipzen A."/>
            <person name="Chen C."/>
            <person name="Yanf M."/>
            <person name="Daum C."/>
            <person name="Ng V."/>
            <person name="Clum A."/>
            <person name="Ohm R."/>
            <person name="Martin F."/>
            <person name="Silar P."/>
            <person name="Natvig D."/>
            <person name="Lalanne C."/>
            <person name="Gautier V."/>
            <person name="Ament-Velasquez S.L."/>
            <person name="Kruys A."/>
            <person name="Hutchinson M.I."/>
            <person name="Powell A.J."/>
            <person name="Barry K."/>
            <person name="Miller A.N."/>
            <person name="Grigoriev I.V."/>
            <person name="Debuchy R."/>
            <person name="Gladieux P."/>
            <person name="Thoren M.H."/>
            <person name="Johannesson H."/>
        </authorList>
    </citation>
    <scope>NUCLEOTIDE SEQUENCE</scope>
    <source>
        <strain evidence="3">CBS 103.79</strain>
    </source>
</reference>